<protein>
    <submittedName>
        <fullName evidence="1">Uncharacterized protein</fullName>
    </submittedName>
</protein>
<accession>A0A2P2IV51</accession>
<sequence>MRVQKRSLARRFQRSRSCHKSRLSFRLQFCWSFK</sequence>
<name>A0A2P2IV51_RHIMU</name>
<dbReference type="EMBL" id="GGEC01004617">
    <property type="protein sequence ID" value="MBW85100.1"/>
    <property type="molecule type" value="Transcribed_RNA"/>
</dbReference>
<dbReference type="AlphaFoldDB" id="A0A2P2IV51"/>
<organism evidence="1">
    <name type="scientific">Rhizophora mucronata</name>
    <name type="common">Asiatic mangrove</name>
    <dbReference type="NCBI Taxonomy" id="61149"/>
    <lineage>
        <taxon>Eukaryota</taxon>
        <taxon>Viridiplantae</taxon>
        <taxon>Streptophyta</taxon>
        <taxon>Embryophyta</taxon>
        <taxon>Tracheophyta</taxon>
        <taxon>Spermatophyta</taxon>
        <taxon>Magnoliopsida</taxon>
        <taxon>eudicotyledons</taxon>
        <taxon>Gunneridae</taxon>
        <taxon>Pentapetalae</taxon>
        <taxon>rosids</taxon>
        <taxon>fabids</taxon>
        <taxon>Malpighiales</taxon>
        <taxon>Rhizophoraceae</taxon>
        <taxon>Rhizophora</taxon>
    </lineage>
</organism>
<reference evidence="1" key="1">
    <citation type="submission" date="2018-02" db="EMBL/GenBank/DDBJ databases">
        <title>Rhizophora mucronata_Transcriptome.</title>
        <authorList>
            <person name="Meera S.P."/>
            <person name="Sreeshan A."/>
            <person name="Augustine A."/>
        </authorList>
    </citation>
    <scope>NUCLEOTIDE SEQUENCE</scope>
    <source>
        <tissue evidence="1">Leaf</tissue>
    </source>
</reference>
<evidence type="ECO:0000313" key="1">
    <source>
        <dbReference type="EMBL" id="MBW85100.1"/>
    </source>
</evidence>
<proteinExistence type="predicted"/>